<evidence type="ECO:0000313" key="5">
    <source>
        <dbReference type="EMBL" id="CAG8904008.1"/>
    </source>
</evidence>
<name>A0A9W4KJ95_9EURO</name>
<reference evidence="5" key="1">
    <citation type="submission" date="2021-07" db="EMBL/GenBank/DDBJ databases">
        <authorList>
            <person name="Branca A.L. A."/>
        </authorList>
    </citation>
    <scope>NUCLEOTIDE SEQUENCE</scope>
</reference>
<dbReference type="CDD" id="cd00118">
    <property type="entry name" value="LysM"/>
    <property type="match status" value="2"/>
</dbReference>
<dbReference type="AlphaFoldDB" id="A0A9W4KJ95"/>
<keyword evidence="3" id="KW-0843">Virulence</keyword>
<dbReference type="PANTHER" id="PTHR34997:SF2">
    <property type="entry name" value="LYSM DOMAIN-CONTAINING PROTEIN-RELATED"/>
    <property type="match status" value="1"/>
</dbReference>
<keyword evidence="2" id="KW-0732">Signal</keyword>
<dbReference type="InterPro" id="IPR036779">
    <property type="entry name" value="LysM_dom_sf"/>
</dbReference>
<dbReference type="PROSITE" id="PS51782">
    <property type="entry name" value="LYSM"/>
    <property type="match status" value="3"/>
</dbReference>
<dbReference type="OrthoDB" id="2281372at2759"/>
<evidence type="ECO:0000259" key="4">
    <source>
        <dbReference type="PROSITE" id="PS51782"/>
    </source>
</evidence>
<dbReference type="Proteomes" id="UP001154252">
    <property type="component" value="Unassembled WGS sequence"/>
</dbReference>
<dbReference type="PANTHER" id="PTHR34997">
    <property type="entry name" value="AM15"/>
    <property type="match status" value="1"/>
</dbReference>
<dbReference type="Pfam" id="PF01476">
    <property type="entry name" value="LysM"/>
    <property type="match status" value="2"/>
</dbReference>
<accession>A0A9W4KJ95</accession>
<gene>
    <name evidence="5" type="ORF">PEGY_LOCUS7677</name>
</gene>
<evidence type="ECO:0000256" key="2">
    <source>
        <dbReference type="ARBA" id="ARBA00022729"/>
    </source>
</evidence>
<sequence>MSAGCTYWANSILSTDTCAALESFYGITVAQLVSWDPAVKPTTTKATNATTKTTSTSKLTTTTATAASGPSPAQAGLIPACNAFYFVQSGDYCAGITSTYGNFTLDQFYSWNRAVKNDCTGLQAGYYVCVGVTGSTTVTTTTSKTTTAPATTTTSPYSPQRSGIVSTCKSYYFVGSGDTCAVIAAEYGISLSNFYSWNPVVGSTCGGLQAGYWVCVGISTTTTTITKTTTSAASTSTATGPSPTQAGIAPNCATYYRAVSGDSCWSIVNEKYTYLTTDKFYSWNPAVGSTCSNLQVGYYYCVTTASEAPMPNTISTCKAWHHVYLVIAAGRLNSNIQSLRLSLALGIRLWGLPAHLCGWVITSVLVFELEWSNLHRVAHRGINFH</sequence>
<dbReference type="SMART" id="SM00257">
    <property type="entry name" value="LysM"/>
    <property type="match status" value="3"/>
</dbReference>
<keyword evidence="6" id="KW-1185">Reference proteome</keyword>
<dbReference type="Gene3D" id="3.10.350.10">
    <property type="entry name" value="LysM domain"/>
    <property type="match status" value="4"/>
</dbReference>
<feature type="domain" description="LysM" evidence="4">
    <location>
        <begin position="170"/>
        <end position="216"/>
    </location>
</feature>
<dbReference type="InterPro" id="IPR018392">
    <property type="entry name" value="LysM"/>
</dbReference>
<dbReference type="SUPFAM" id="SSF54106">
    <property type="entry name" value="LysM domain"/>
    <property type="match status" value="3"/>
</dbReference>
<feature type="domain" description="LysM" evidence="4">
    <location>
        <begin position="254"/>
        <end position="302"/>
    </location>
</feature>
<proteinExistence type="predicted"/>
<keyword evidence="1" id="KW-0147">Chitin-binding</keyword>
<feature type="domain" description="LysM" evidence="4">
    <location>
        <begin position="83"/>
        <end position="130"/>
    </location>
</feature>
<dbReference type="InterPro" id="IPR052210">
    <property type="entry name" value="LysM1-like"/>
</dbReference>
<evidence type="ECO:0000256" key="1">
    <source>
        <dbReference type="ARBA" id="ARBA00022669"/>
    </source>
</evidence>
<evidence type="ECO:0000256" key="3">
    <source>
        <dbReference type="ARBA" id="ARBA00023026"/>
    </source>
</evidence>
<dbReference type="EMBL" id="CAJVRC010000882">
    <property type="protein sequence ID" value="CAG8904008.1"/>
    <property type="molecule type" value="Genomic_DNA"/>
</dbReference>
<protein>
    <recommendedName>
        <fullName evidence="4">LysM domain-containing protein</fullName>
    </recommendedName>
</protein>
<evidence type="ECO:0000313" key="6">
    <source>
        <dbReference type="Proteomes" id="UP001154252"/>
    </source>
</evidence>
<dbReference type="GO" id="GO:0008061">
    <property type="term" value="F:chitin binding"/>
    <property type="evidence" value="ECO:0007669"/>
    <property type="project" value="UniProtKB-KW"/>
</dbReference>
<comment type="caution">
    <text evidence="5">The sequence shown here is derived from an EMBL/GenBank/DDBJ whole genome shotgun (WGS) entry which is preliminary data.</text>
</comment>
<organism evidence="5 6">
    <name type="scientific">Penicillium egyptiacum</name>
    <dbReference type="NCBI Taxonomy" id="1303716"/>
    <lineage>
        <taxon>Eukaryota</taxon>
        <taxon>Fungi</taxon>
        <taxon>Dikarya</taxon>
        <taxon>Ascomycota</taxon>
        <taxon>Pezizomycotina</taxon>
        <taxon>Eurotiomycetes</taxon>
        <taxon>Eurotiomycetidae</taxon>
        <taxon>Eurotiales</taxon>
        <taxon>Aspergillaceae</taxon>
        <taxon>Penicillium</taxon>
    </lineage>
</organism>